<reference evidence="1" key="1">
    <citation type="journal article" date="2014" name="Front. Microbiol.">
        <title>High frequency of phylogenetically diverse reductive dehalogenase-homologous genes in deep subseafloor sedimentary metagenomes.</title>
        <authorList>
            <person name="Kawai M."/>
            <person name="Futagami T."/>
            <person name="Toyoda A."/>
            <person name="Takaki Y."/>
            <person name="Nishi S."/>
            <person name="Hori S."/>
            <person name="Arai W."/>
            <person name="Tsubouchi T."/>
            <person name="Morono Y."/>
            <person name="Uchiyama I."/>
            <person name="Ito T."/>
            <person name="Fujiyama A."/>
            <person name="Inagaki F."/>
            <person name="Takami H."/>
        </authorList>
    </citation>
    <scope>NUCLEOTIDE SEQUENCE</scope>
    <source>
        <strain evidence="1">Expedition CK06-06</strain>
    </source>
</reference>
<proteinExistence type="predicted"/>
<gene>
    <name evidence="1" type="ORF">S03H2_29403</name>
</gene>
<dbReference type="EMBL" id="BARU01017748">
    <property type="protein sequence ID" value="GAH61745.1"/>
    <property type="molecule type" value="Genomic_DNA"/>
</dbReference>
<name>X1HXD8_9ZZZZ</name>
<organism evidence="1">
    <name type="scientific">marine sediment metagenome</name>
    <dbReference type="NCBI Taxonomy" id="412755"/>
    <lineage>
        <taxon>unclassified sequences</taxon>
        <taxon>metagenomes</taxon>
        <taxon>ecological metagenomes</taxon>
    </lineage>
</organism>
<evidence type="ECO:0000313" key="1">
    <source>
        <dbReference type="EMBL" id="GAH61745.1"/>
    </source>
</evidence>
<sequence>MMAANVTGVESYLEGTALTEASSSSAVINTASGGTIIGGYNEGANAELNGDIVELFVYNTELNNAQRIIIENYLGAKYNLTVANDNYDYQNTHYYDLAGIGRIDASNQHTAGKLFNCEV</sequence>
<accession>X1HXD8</accession>
<comment type="caution">
    <text evidence="1">The sequence shown here is derived from an EMBL/GenBank/DDBJ whole genome shotgun (WGS) entry which is preliminary data.</text>
</comment>
<dbReference type="AlphaFoldDB" id="X1HXD8"/>
<protein>
    <submittedName>
        <fullName evidence="1">Uncharacterized protein</fullName>
    </submittedName>
</protein>